<reference evidence="1 2" key="1">
    <citation type="submission" date="2018-06" db="EMBL/GenBank/DDBJ databases">
        <authorList>
            <consortium name="Pathogen Informatics"/>
            <person name="Doyle S."/>
        </authorList>
    </citation>
    <scope>NUCLEOTIDE SEQUENCE [LARGE SCALE GENOMIC DNA]</scope>
    <source>
        <strain evidence="1 2">NCTC11647</strain>
    </source>
</reference>
<evidence type="ECO:0000313" key="2">
    <source>
        <dbReference type="Proteomes" id="UP000251647"/>
    </source>
</evidence>
<accession>A0A2T3QH00</accession>
<name>A0A2T3QH00_PHODM</name>
<protein>
    <submittedName>
        <fullName evidence="1">Uncharacterized protein</fullName>
    </submittedName>
</protein>
<proteinExistence type="predicted"/>
<sequence length="291" mass="33095">MARLFQAIRELSGNEANISIPRVYIRFCSGDLNQAAVLSQLVFWSGCASSKNDGWFYKRHEQLAEELCLSVDQIRYTLKKLKTRLGESLGTTRKKAEGVPTIFYRFDEEKLMDLIFPEDNSDSVNLPNGNGEITESIRGSHRNLGFGNLPESIYRLNTDPIKQINNPIVPCEEHQLDILNDQNLEPVEPPTKKTRAKRKPKTTLPEDFCLTEAMQAWYSVQGFSLNIQAATNQWMDAMLARGQCYQDWTAAWRSGMRNANQWATERMVKQSSAVNKMGASNGDYGPPEDYR</sequence>
<dbReference type="OrthoDB" id="5818514at2"/>
<organism evidence="1 2">
    <name type="scientific">Photobacterium damselae</name>
    <dbReference type="NCBI Taxonomy" id="38293"/>
    <lineage>
        <taxon>Bacteria</taxon>
        <taxon>Pseudomonadati</taxon>
        <taxon>Pseudomonadota</taxon>
        <taxon>Gammaproteobacteria</taxon>
        <taxon>Vibrionales</taxon>
        <taxon>Vibrionaceae</taxon>
        <taxon>Photobacterium</taxon>
    </lineage>
</organism>
<dbReference type="RefSeq" id="WP_005299253.1">
    <property type="nucleotide sequence ID" value="NZ_PYOG01000022.1"/>
</dbReference>
<evidence type="ECO:0000313" key="1">
    <source>
        <dbReference type="EMBL" id="SPY28294.1"/>
    </source>
</evidence>
<gene>
    <name evidence="1" type="ORF">NCTC11647_01383</name>
</gene>
<dbReference type="Proteomes" id="UP000251647">
    <property type="component" value="Unassembled WGS sequence"/>
</dbReference>
<dbReference type="EMBL" id="UATL01000001">
    <property type="protein sequence ID" value="SPY28294.1"/>
    <property type="molecule type" value="Genomic_DNA"/>
</dbReference>
<dbReference type="AlphaFoldDB" id="A0A2T3QH00"/>